<dbReference type="AlphaFoldDB" id="A0A6N3D9Y6"/>
<accession>A0A6N3D9Y6</accession>
<name>A0A6N3D9Y6_9FIRM</name>
<evidence type="ECO:0000313" key="1">
    <source>
        <dbReference type="EMBL" id="VYU25222.1"/>
    </source>
</evidence>
<dbReference type="RefSeq" id="WP_156705124.1">
    <property type="nucleotide sequence ID" value="NZ_CACRUX010000056.1"/>
</dbReference>
<organism evidence="1">
    <name type="scientific">Veillonella ratti</name>
    <dbReference type="NCBI Taxonomy" id="103892"/>
    <lineage>
        <taxon>Bacteria</taxon>
        <taxon>Bacillati</taxon>
        <taxon>Bacillota</taxon>
        <taxon>Negativicutes</taxon>
        <taxon>Veillonellales</taxon>
        <taxon>Veillonellaceae</taxon>
        <taxon>Veillonella</taxon>
    </lineage>
</organism>
<protein>
    <submittedName>
        <fullName evidence="1">Uncharacterized protein</fullName>
    </submittedName>
</protein>
<dbReference type="InterPro" id="IPR045920">
    <property type="entry name" value="DUF6339"/>
</dbReference>
<gene>
    <name evidence="1" type="ORF">VRLFYP33_01554</name>
</gene>
<reference evidence="1" key="1">
    <citation type="submission" date="2019-11" db="EMBL/GenBank/DDBJ databases">
        <authorList>
            <person name="Feng L."/>
        </authorList>
    </citation>
    <scope>NUCLEOTIDE SEQUENCE</scope>
    <source>
        <strain evidence="1">VrattiLFYP33</strain>
    </source>
</reference>
<proteinExistence type="predicted"/>
<sequence>MGKINISFMAEDTFYSLKKDIGQYLPYFKKNKTDSQWINDITSNPTYITKRYEIEDFTLKIPEGNNDRLTEAENSKIIYEALKDLPPYVLANKYFWAWIMFEKCYRVALIMMKDKKETTFNNQWLGASTDRRGLFFGLISRMYFRVALTIDETLLDRYELTDYVLENPSRFRELSWRNIVSCRHIVRGFIKGIKKVNDVYNNVEKGVIYARLAKELSTLGSIKVLDFISESEIIEFTEKTYIGLLKEKRLI</sequence>
<dbReference type="Pfam" id="PF19866">
    <property type="entry name" value="DUF6339"/>
    <property type="match status" value="1"/>
</dbReference>
<dbReference type="EMBL" id="CACRUX010000056">
    <property type="protein sequence ID" value="VYU25222.1"/>
    <property type="molecule type" value="Genomic_DNA"/>
</dbReference>